<proteinExistence type="inferred from homology"/>
<evidence type="ECO:0000256" key="3">
    <source>
        <dbReference type="ARBA" id="ARBA00004933"/>
    </source>
</evidence>
<dbReference type="PRINTS" id="PR00163">
    <property type="entry name" value="RUBREDOXIN"/>
</dbReference>
<dbReference type="Proteomes" id="UP000324194">
    <property type="component" value="Chromosome 1"/>
</dbReference>
<dbReference type="PROSITE" id="PS50903">
    <property type="entry name" value="RUBREDOXIN_LIKE"/>
    <property type="match status" value="1"/>
</dbReference>
<reference evidence="11 12" key="1">
    <citation type="submission" date="2019-08" db="EMBL/GenBank/DDBJ databases">
        <authorList>
            <person name="Guy L."/>
        </authorList>
    </citation>
    <scope>NUCLEOTIDE SEQUENCE [LARGE SCALE GENOMIC DNA]</scope>
    <source>
        <strain evidence="11 12">SGT-108</strain>
    </source>
</reference>
<organism evidence="11 12">
    <name type="scientific">Aquicella siphonis</name>
    <dbReference type="NCBI Taxonomy" id="254247"/>
    <lineage>
        <taxon>Bacteria</taxon>
        <taxon>Pseudomonadati</taxon>
        <taxon>Pseudomonadota</taxon>
        <taxon>Gammaproteobacteria</taxon>
        <taxon>Legionellales</taxon>
        <taxon>Coxiellaceae</taxon>
        <taxon>Aquicella</taxon>
    </lineage>
</organism>
<evidence type="ECO:0000256" key="9">
    <source>
        <dbReference type="RuleBase" id="RU003820"/>
    </source>
</evidence>
<comment type="function">
    <text evidence="2">Involved in the hydrocarbon hydroxylating system, which transfers electrons from NADH to rubredoxin reductase and then through rubredoxin to alkane 1 monooxygenase.</text>
</comment>
<evidence type="ECO:0000259" key="10">
    <source>
        <dbReference type="PROSITE" id="PS50903"/>
    </source>
</evidence>
<keyword evidence="7 9" id="KW-0249">Electron transport</keyword>
<dbReference type="InterPro" id="IPR050526">
    <property type="entry name" value="Rubredoxin_ET"/>
</dbReference>
<accession>A0A5E4PJ86</accession>
<evidence type="ECO:0000256" key="8">
    <source>
        <dbReference type="ARBA" id="ARBA00023004"/>
    </source>
</evidence>
<evidence type="ECO:0000256" key="1">
    <source>
        <dbReference type="ARBA" id="ARBA00001965"/>
    </source>
</evidence>
<protein>
    <recommendedName>
        <fullName evidence="9">Rubredoxin</fullName>
    </recommendedName>
</protein>
<name>A0A5E4PJ86_9COXI</name>
<evidence type="ECO:0000256" key="6">
    <source>
        <dbReference type="ARBA" id="ARBA00022723"/>
    </source>
</evidence>
<dbReference type="FunFam" id="2.20.28.10:FF:000001">
    <property type="entry name" value="Rubredoxin"/>
    <property type="match status" value="1"/>
</dbReference>
<dbReference type="Pfam" id="PF00301">
    <property type="entry name" value="Rubredoxin"/>
    <property type="match status" value="1"/>
</dbReference>
<dbReference type="GO" id="GO:0005506">
    <property type="term" value="F:iron ion binding"/>
    <property type="evidence" value="ECO:0007669"/>
    <property type="project" value="UniProtKB-UniRule"/>
</dbReference>
<dbReference type="Gene3D" id="2.20.28.10">
    <property type="match status" value="1"/>
</dbReference>
<keyword evidence="5" id="KW-0813">Transport</keyword>
<dbReference type="CDD" id="cd00730">
    <property type="entry name" value="rubredoxin"/>
    <property type="match status" value="1"/>
</dbReference>
<evidence type="ECO:0000256" key="4">
    <source>
        <dbReference type="ARBA" id="ARBA00005337"/>
    </source>
</evidence>
<dbReference type="PANTHER" id="PTHR47627:SF1">
    <property type="entry name" value="RUBREDOXIN-1-RELATED"/>
    <property type="match status" value="1"/>
</dbReference>
<evidence type="ECO:0000256" key="2">
    <source>
        <dbReference type="ARBA" id="ARBA00002792"/>
    </source>
</evidence>
<dbReference type="InterPro" id="IPR018527">
    <property type="entry name" value="Rubredoxin_Fe_BS"/>
</dbReference>
<comment type="similarity">
    <text evidence="4 9">Belongs to the rubredoxin family.</text>
</comment>
<dbReference type="KEGG" id="asip:AQUSIP_19580"/>
<sequence length="69" mass="8044">MLSLEEEPTMANQYKRYMCLLCGFIYDEEKGWPHDGIAPGTRWEDVPPAWQCPECGATKDDFEMIEIEK</sequence>
<dbReference type="PROSITE" id="PS00202">
    <property type="entry name" value="RUBREDOXIN"/>
    <property type="match status" value="1"/>
</dbReference>
<dbReference type="AlphaFoldDB" id="A0A5E4PJ86"/>
<evidence type="ECO:0000256" key="7">
    <source>
        <dbReference type="ARBA" id="ARBA00022982"/>
    </source>
</evidence>
<feature type="domain" description="Rubredoxin-like" evidence="10">
    <location>
        <begin position="14"/>
        <end position="65"/>
    </location>
</feature>
<gene>
    <name evidence="11" type="primary">rubA</name>
    <name evidence="11" type="ORF">AQUSIP_19580</name>
</gene>
<dbReference type="PANTHER" id="PTHR47627">
    <property type="entry name" value="RUBREDOXIN"/>
    <property type="match status" value="1"/>
</dbReference>
<evidence type="ECO:0000256" key="5">
    <source>
        <dbReference type="ARBA" id="ARBA00022448"/>
    </source>
</evidence>
<dbReference type="EMBL" id="LR699119">
    <property type="protein sequence ID" value="VVC76635.1"/>
    <property type="molecule type" value="Genomic_DNA"/>
</dbReference>
<dbReference type="GO" id="GO:0043448">
    <property type="term" value="P:alkane catabolic process"/>
    <property type="evidence" value="ECO:0007669"/>
    <property type="project" value="TreeGrafter"/>
</dbReference>
<keyword evidence="6 9" id="KW-0479">Metal-binding</keyword>
<dbReference type="InterPro" id="IPR024935">
    <property type="entry name" value="Rubredoxin_dom"/>
</dbReference>
<comment type="cofactor">
    <cofactor evidence="1 9">
        <name>Fe(3+)</name>
        <dbReference type="ChEBI" id="CHEBI:29034"/>
    </cofactor>
</comment>
<keyword evidence="8 9" id="KW-0408">Iron</keyword>
<comment type="pathway">
    <text evidence="3">Hydrocarbon metabolism; alkane degradation.</text>
</comment>
<evidence type="ECO:0000313" key="11">
    <source>
        <dbReference type="EMBL" id="VVC76635.1"/>
    </source>
</evidence>
<evidence type="ECO:0000313" key="12">
    <source>
        <dbReference type="Proteomes" id="UP000324194"/>
    </source>
</evidence>
<dbReference type="InterPro" id="IPR024934">
    <property type="entry name" value="Rubredoxin-like_dom"/>
</dbReference>
<keyword evidence="12" id="KW-1185">Reference proteome</keyword>
<dbReference type="SUPFAM" id="SSF57802">
    <property type="entry name" value="Rubredoxin-like"/>
    <property type="match status" value="1"/>
</dbReference>
<dbReference type="GO" id="GO:0009055">
    <property type="term" value="F:electron transfer activity"/>
    <property type="evidence" value="ECO:0007669"/>
    <property type="project" value="TreeGrafter"/>
</dbReference>